<sequence>MPAAPQPQASASPAAPPAPHEAGPNPAGDPDDALRFDAIRVNAEGLLTIAGRGPAGARIILLDGGREIGSAEADGSGGWVFASDGPIAPGDHQFSLRVAGGGAEAASSEVATVVVPKRGQDIAGRATTDSAAATPLVVVTPQRGQGASTVLQAPVVAGPLPRPSAPAGSRASASLSIDVIDYGDGGAVIVSGHGAAGSGIRLYLNNRPAGEGRTDGNGVFRIQATGEIAPGVYRLRADQLDAGGRVTGRAETPFQRAAPAEIAVAEGRVVVQPGNSLWRIARRVYGQGPRYTVIYQANQEQIRNPDLIYPGQIFTVPAGRPAAVPG</sequence>
<evidence type="ECO:0000313" key="3">
    <source>
        <dbReference type="EMBL" id="MDR6288478.1"/>
    </source>
</evidence>
<dbReference type="InterPro" id="IPR052196">
    <property type="entry name" value="Bact_Kbp"/>
</dbReference>
<dbReference type="PANTHER" id="PTHR34700">
    <property type="entry name" value="POTASSIUM BINDING PROTEIN KBP"/>
    <property type="match status" value="1"/>
</dbReference>
<organism evidence="3 4">
    <name type="scientific">Inquilinus ginsengisoli</name>
    <dbReference type="NCBI Taxonomy" id="363840"/>
    <lineage>
        <taxon>Bacteria</taxon>
        <taxon>Pseudomonadati</taxon>
        <taxon>Pseudomonadota</taxon>
        <taxon>Alphaproteobacteria</taxon>
        <taxon>Rhodospirillales</taxon>
        <taxon>Rhodospirillaceae</taxon>
        <taxon>Inquilinus</taxon>
    </lineage>
</organism>
<evidence type="ECO:0000313" key="4">
    <source>
        <dbReference type="Proteomes" id="UP001262410"/>
    </source>
</evidence>
<keyword evidence="4" id="KW-1185">Reference proteome</keyword>
<accession>A0ABU1JIQ6</accession>
<proteinExistence type="predicted"/>
<name>A0ABU1JIQ6_9PROT</name>
<reference evidence="3 4" key="1">
    <citation type="submission" date="2023-07" db="EMBL/GenBank/DDBJ databases">
        <title>Sorghum-associated microbial communities from plants grown in Nebraska, USA.</title>
        <authorList>
            <person name="Schachtman D."/>
        </authorList>
    </citation>
    <scope>NUCLEOTIDE SEQUENCE [LARGE SCALE GENOMIC DNA]</scope>
    <source>
        <strain evidence="3 4">584</strain>
    </source>
</reference>
<dbReference type="PANTHER" id="PTHR34700:SF4">
    <property type="entry name" value="PHAGE-LIKE ELEMENT PBSX PROTEIN XKDP"/>
    <property type="match status" value="1"/>
</dbReference>
<dbReference type="EMBL" id="JAVDPW010000002">
    <property type="protein sequence ID" value="MDR6288478.1"/>
    <property type="molecule type" value="Genomic_DNA"/>
</dbReference>
<dbReference type="InterPro" id="IPR018392">
    <property type="entry name" value="LysM"/>
</dbReference>
<dbReference type="InterPro" id="IPR036779">
    <property type="entry name" value="LysM_dom_sf"/>
</dbReference>
<feature type="domain" description="LysM" evidence="2">
    <location>
        <begin position="267"/>
        <end position="316"/>
    </location>
</feature>
<dbReference type="SUPFAM" id="SSF54106">
    <property type="entry name" value="LysM domain"/>
    <property type="match status" value="1"/>
</dbReference>
<feature type="compositionally biased region" description="Low complexity" evidence="1">
    <location>
        <begin position="1"/>
        <end position="13"/>
    </location>
</feature>
<evidence type="ECO:0000259" key="2">
    <source>
        <dbReference type="PROSITE" id="PS51782"/>
    </source>
</evidence>
<dbReference type="RefSeq" id="WP_309792478.1">
    <property type="nucleotide sequence ID" value="NZ_JAVDPW010000002.1"/>
</dbReference>
<evidence type="ECO:0000256" key="1">
    <source>
        <dbReference type="SAM" id="MobiDB-lite"/>
    </source>
</evidence>
<dbReference type="SMART" id="SM00257">
    <property type="entry name" value="LysM"/>
    <property type="match status" value="1"/>
</dbReference>
<dbReference type="Pfam" id="PF01476">
    <property type="entry name" value="LysM"/>
    <property type="match status" value="1"/>
</dbReference>
<dbReference type="Proteomes" id="UP001262410">
    <property type="component" value="Unassembled WGS sequence"/>
</dbReference>
<dbReference type="PROSITE" id="PS51782">
    <property type="entry name" value="LYSM"/>
    <property type="match status" value="1"/>
</dbReference>
<gene>
    <name evidence="3" type="ORF">E9232_000985</name>
</gene>
<comment type="caution">
    <text evidence="3">The sequence shown here is derived from an EMBL/GenBank/DDBJ whole genome shotgun (WGS) entry which is preliminary data.</text>
</comment>
<dbReference type="Gene3D" id="3.10.350.10">
    <property type="entry name" value="LysM domain"/>
    <property type="match status" value="1"/>
</dbReference>
<feature type="region of interest" description="Disordered" evidence="1">
    <location>
        <begin position="1"/>
        <end position="32"/>
    </location>
</feature>
<dbReference type="CDD" id="cd00118">
    <property type="entry name" value="LysM"/>
    <property type="match status" value="1"/>
</dbReference>
<protein>
    <submittedName>
        <fullName evidence="3">Nucleoid-associated protein YgaU</fullName>
    </submittedName>
</protein>